<dbReference type="Pfam" id="PF01765">
    <property type="entry name" value="RRF"/>
    <property type="match status" value="1"/>
</dbReference>
<keyword evidence="7" id="KW-0175">Coiled coil</keyword>
<dbReference type="EMBL" id="JACWUN010000010">
    <property type="protein sequence ID" value="MBD1400943.1"/>
    <property type="molecule type" value="Genomic_DNA"/>
</dbReference>
<dbReference type="GO" id="GO:0002184">
    <property type="term" value="P:cytoplasmic translational termination"/>
    <property type="evidence" value="ECO:0007669"/>
    <property type="project" value="TreeGrafter"/>
</dbReference>
<name>A0A8J6QRH1_9BACT</name>
<dbReference type="PANTHER" id="PTHR20982:SF3">
    <property type="entry name" value="MITOCHONDRIAL RIBOSOME RECYCLING FACTOR PSEUDO 1"/>
    <property type="match status" value="1"/>
</dbReference>
<dbReference type="RefSeq" id="WP_191156008.1">
    <property type="nucleotide sequence ID" value="NZ_JACWUN010000010.1"/>
</dbReference>
<comment type="similarity">
    <text evidence="2 6">Belongs to the RRF family.</text>
</comment>
<sequence length="185" mass="21012">MIDEVLKEARSGMDKAIKALKKEMTKVRTGRASTALLDDVKVEYYGVPTPLSQVATLSAPEARLITVQPWEKNLLPAIEKAIFKADIGLTPSSDGQLIRLPVPALTEERRLEMVKLIKRMAEDARISVRNARRDANENLKMLEKEKEITEDEQKRGEKDVQQLTDEYISNIEVVIQSKERELLEI</sequence>
<feature type="domain" description="Ribosome recycling factor" evidence="8">
    <location>
        <begin position="20"/>
        <end position="183"/>
    </location>
</feature>
<reference evidence="9" key="1">
    <citation type="submission" date="2020-09" db="EMBL/GenBank/DDBJ databases">
        <title>Pelobacter alkaliphilus sp. nov., a novel anaerobic arsenate-reducing bacterium from terrestrial mud volcano.</title>
        <authorList>
            <person name="Khomyakova M.A."/>
            <person name="Merkel A.Y."/>
            <person name="Slobodkin A.I."/>
        </authorList>
    </citation>
    <scope>NUCLEOTIDE SEQUENCE</scope>
    <source>
        <strain evidence="9">M08fum</strain>
    </source>
</reference>
<evidence type="ECO:0000259" key="8">
    <source>
        <dbReference type="Pfam" id="PF01765"/>
    </source>
</evidence>
<dbReference type="Proteomes" id="UP000632828">
    <property type="component" value="Unassembled WGS sequence"/>
</dbReference>
<dbReference type="PANTHER" id="PTHR20982">
    <property type="entry name" value="RIBOSOME RECYCLING FACTOR"/>
    <property type="match status" value="1"/>
</dbReference>
<evidence type="ECO:0000313" key="9">
    <source>
        <dbReference type="EMBL" id="MBD1400943.1"/>
    </source>
</evidence>
<evidence type="ECO:0000256" key="2">
    <source>
        <dbReference type="ARBA" id="ARBA00005912"/>
    </source>
</evidence>
<dbReference type="GO" id="GO:0043023">
    <property type="term" value="F:ribosomal large subunit binding"/>
    <property type="evidence" value="ECO:0007669"/>
    <property type="project" value="TreeGrafter"/>
</dbReference>
<dbReference type="AlphaFoldDB" id="A0A8J6QRH1"/>
<dbReference type="InterPro" id="IPR002661">
    <property type="entry name" value="Ribosome_recyc_fac"/>
</dbReference>
<evidence type="ECO:0000313" key="10">
    <source>
        <dbReference type="Proteomes" id="UP000632828"/>
    </source>
</evidence>
<organism evidence="9 10">
    <name type="scientific">Pelovirga terrestris</name>
    <dbReference type="NCBI Taxonomy" id="2771352"/>
    <lineage>
        <taxon>Bacteria</taxon>
        <taxon>Pseudomonadati</taxon>
        <taxon>Thermodesulfobacteriota</taxon>
        <taxon>Desulfuromonadia</taxon>
        <taxon>Geobacterales</taxon>
        <taxon>Geobacteraceae</taxon>
        <taxon>Pelovirga</taxon>
    </lineage>
</organism>
<dbReference type="HAMAP" id="MF_00040">
    <property type="entry name" value="RRF"/>
    <property type="match status" value="1"/>
</dbReference>
<evidence type="ECO:0000256" key="1">
    <source>
        <dbReference type="ARBA" id="ARBA00004496"/>
    </source>
</evidence>
<comment type="subcellular location">
    <subcellularLocation>
        <location evidence="1 6">Cytoplasm</location>
    </subcellularLocation>
</comment>
<feature type="coiled-coil region" evidence="7">
    <location>
        <begin position="125"/>
        <end position="166"/>
    </location>
</feature>
<dbReference type="InterPro" id="IPR023584">
    <property type="entry name" value="Ribosome_recyc_fac_dom"/>
</dbReference>
<dbReference type="InterPro" id="IPR036191">
    <property type="entry name" value="RRF_sf"/>
</dbReference>
<dbReference type="Gene3D" id="1.10.132.20">
    <property type="entry name" value="Ribosome-recycling factor"/>
    <property type="match status" value="1"/>
</dbReference>
<comment type="function">
    <text evidence="5 6">Responsible for the release of ribosomes from messenger RNA at the termination of protein biosynthesis. May increase the efficiency of translation by recycling ribosomes from one round of translation to another.</text>
</comment>
<dbReference type="Gene3D" id="3.30.1360.40">
    <property type="match status" value="1"/>
</dbReference>
<dbReference type="GO" id="GO:0005829">
    <property type="term" value="C:cytosol"/>
    <property type="evidence" value="ECO:0007669"/>
    <property type="project" value="GOC"/>
</dbReference>
<evidence type="ECO:0000256" key="4">
    <source>
        <dbReference type="ARBA" id="ARBA00022917"/>
    </source>
</evidence>
<dbReference type="FunFam" id="3.30.1360.40:FF:000001">
    <property type="entry name" value="Ribosome-recycling factor"/>
    <property type="match status" value="1"/>
</dbReference>
<evidence type="ECO:0000256" key="5">
    <source>
        <dbReference type="ARBA" id="ARBA00025050"/>
    </source>
</evidence>
<dbReference type="NCBIfam" id="TIGR00496">
    <property type="entry name" value="frr"/>
    <property type="match status" value="1"/>
</dbReference>
<evidence type="ECO:0000256" key="3">
    <source>
        <dbReference type="ARBA" id="ARBA00022490"/>
    </source>
</evidence>
<keyword evidence="3 6" id="KW-0963">Cytoplasm</keyword>
<protein>
    <recommendedName>
        <fullName evidence="6">Ribosome-recycling factor</fullName>
        <shortName evidence="6">RRF</shortName>
    </recommendedName>
    <alternativeName>
        <fullName evidence="6">Ribosome-releasing factor</fullName>
    </alternativeName>
</protein>
<keyword evidence="10" id="KW-1185">Reference proteome</keyword>
<accession>A0A8J6QRH1</accession>
<evidence type="ECO:0000256" key="6">
    <source>
        <dbReference type="HAMAP-Rule" id="MF_00040"/>
    </source>
</evidence>
<gene>
    <name evidence="6 9" type="primary">frr</name>
    <name evidence="9" type="ORF">ICT70_09685</name>
</gene>
<dbReference type="FunFam" id="1.10.132.20:FF:000001">
    <property type="entry name" value="Ribosome-recycling factor"/>
    <property type="match status" value="1"/>
</dbReference>
<dbReference type="CDD" id="cd00520">
    <property type="entry name" value="RRF"/>
    <property type="match status" value="1"/>
</dbReference>
<proteinExistence type="inferred from homology"/>
<evidence type="ECO:0000256" key="7">
    <source>
        <dbReference type="SAM" id="Coils"/>
    </source>
</evidence>
<keyword evidence="4 6" id="KW-0648">Protein biosynthesis</keyword>
<dbReference type="SUPFAM" id="SSF55194">
    <property type="entry name" value="Ribosome recycling factor, RRF"/>
    <property type="match status" value="1"/>
</dbReference>
<comment type="caution">
    <text evidence="9">The sequence shown here is derived from an EMBL/GenBank/DDBJ whole genome shotgun (WGS) entry which is preliminary data.</text>
</comment>